<evidence type="ECO:0000313" key="9">
    <source>
        <dbReference type="Proteomes" id="UP000631114"/>
    </source>
</evidence>
<evidence type="ECO:0000256" key="5">
    <source>
        <dbReference type="ARBA" id="ARBA00023136"/>
    </source>
</evidence>
<evidence type="ECO:0008006" key="10">
    <source>
        <dbReference type="Google" id="ProtNLM"/>
    </source>
</evidence>
<proteinExistence type="inferred from homology"/>
<evidence type="ECO:0000256" key="1">
    <source>
        <dbReference type="ARBA" id="ARBA00004236"/>
    </source>
</evidence>
<dbReference type="InterPro" id="IPR018619">
    <property type="entry name" value="Hyccin"/>
</dbReference>
<dbReference type="GO" id="GO:0005886">
    <property type="term" value="C:plasma membrane"/>
    <property type="evidence" value="ECO:0007669"/>
    <property type="project" value="UniProtKB-SubCell"/>
</dbReference>
<name>A0A835MG83_9MAGN</name>
<evidence type="ECO:0000256" key="7">
    <source>
        <dbReference type="SAM" id="MobiDB-lite"/>
    </source>
</evidence>
<gene>
    <name evidence="8" type="ORF">IFM89_028375</name>
</gene>
<dbReference type="Pfam" id="PF09790">
    <property type="entry name" value="Hyccin"/>
    <property type="match status" value="1"/>
</dbReference>
<comment type="caution">
    <text evidence="8">The sequence shown here is derived from an EMBL/GenBank/DDBJ whole genome shotgun (WGS) entry which is preliminary data.</text>
</comment>
<evidence type="ECO:0000256" key="3">
    <source>
        <dbReference type="ARBA" id="ARBA00022475"/>
    </source>
</evidence>
<dbReference type="GO" id="GO:0046854">
    <property type="term" value="P:phosphatidylinositol phosphate biosynthetic process"/>
    <property type="evidence" value="ECO:0007669"/>
    <property type="project" value="TreeGrafter"/>
</dbReference>
<keyword evidence="3" id="KW-1003">Cell membrane</keyword>
<keyword evidence="5" id="KW-0472">Membrane</keyword>
<reference evidence="8 9" key="1">
    <citation type="submission" date="2020-10" db="EMBL/GenBank/DDBJ databases">
        <title>The Coptis chinensis genome and diversification of protoberbering-type alkaloids.</title>
        <authorList>
            <person name="Wang B."/>
            <person name="Shu S."/>
            <person name="Song C."/>
            <person name="Liu Y."/>
        </authorList>
    </citation>
    <scope>NUCLEOTIDE SEQUENCE [LARGE SCALE GENOMIC DNA]</scope>
    <source>
        <strain evidence="8">HL-2020</strain>
        <tissue evidence="8">Leaf</tissue>
    </source>
</reference>
<dbReference type="EMBL" id="JADFTS010000001">
    <property type="protein sequence ID" value="KAF9625989.1"/>
    <property type="molecule type" value="Genomic_DNA"/>
</dbReference>
<dbReference type="PANTHER" id="PTHR31220:SF10">
    <property type="entry name" value="HYCCIN"/>
    <property type="match status" value="1"/>
</dbReference>
<comment type="similarity">
    <text evidence="6">Belongs to the Hyccin family.</text>
</comment>
<evidence type="ECO:0000256" key="6">
    <source>
        <dbReference type="ARBA" id="ARBA00034482"/>
    </source>
</evidence>
<accession>A0A835MG83</accession>
<feature type="region of interest" description="Disordered" evidence="7">
    <location>
        <begin position="214"/>
        <end position="254"/>
    </location>
</feature>
<keyword evidence="9" id="KW-1185">Reference proteome</keyword>
<evidence type="ECO:0000256" key="4">
    <source>
        <dbReference type="ARBA" id="ARBA00022490"/>
    </source>
</evidence>
<protein>
    <recommendedName>
        <fullName evidence="10">Hyccin</fullName>
    </recommendedName>
</protein>
<sequence length="342" mass="37555">MSDSNSKVHSAFEALSFILGSIPLSVSSCETPESLLLHHPEITKQISNHLKLPNSGAGENELCRWLYNTFQSSDPTLQLVVLKFLPIIGGVYLSRASLRKSLAGFEAILLAIYAYETTSRRGQAITVNVPDLSHPSIYHEVAVMNSTTELNLAILSQTLEPHGTIRSTKRARIVGVCFELYYSKIALIPLRSKIDFCELCVIWAGQDGDMYEDEDGRKHNGEDIHDGSKQNASTSEGGVGKITKGKKGEDKKDGRIPLPWEVLQPVLRILSHCLMGPTKSKELKDAASAASRSLYARALHEVNPQAILTTGSLLRLGKMAIDSNVEPDPTEIRDLRNPVITL</sequence>
<dbReference type="Proteomes" id="UP000631114">
    <property type="component" value="Unassembled WGS sequence"/>
</dbReference>
<dbReference type="AlphaFoldDB" id="A0A835MG83"/>
<dbReference type="GO" id="GO:0072659">
    <property type="term" value="P:protein localization to plasma membrane"/>
    <property type="evidence" value="ECO:0007669"/>
    <property type="project" value="TreeGrafter"/>
</dbReference>
<dbReference type="GO" id="GO:0005829">
    <property type="term" value="C:cytosol"/>
    <property type="evidence" value="ECO:0007669"/>
    <property type="project" value="UniProtKB-SubCell"/>
</dbReference>
<organism evidence="8 9">
    <name type="scientific">Coptis chinensis</name>
    <dbReference type="NCBI Taxonomy" id="261450"/>
    <lineage>
        <taxon>Eukaryota</taxon>
        <taxon>Viridiplantae</taxon>
        <taxon>Streptophyta</taxon>
        <taxon>Embryophyta</taxon>
        <taxon>Tracheophyta</taxon>
        <taxon>Spermatophyta</taxon>
        <taxon>Magnoliopsida</taxon>
        <taxon>Ranunculales</taxon>
        <taxon>Ranunculaceae</taxon>
        <taxon>Coptidoideae</taxon>
        <taxon>Coptis</taxon>
    </lineage>
</organism>
<dbReference type="PROSITE" id="PS51257">
    <property type="entry name" value="PROKAR_LIPOPROTEIN"/>
    <property type="match status" value="1"/>
</dbReference>
<dbReference type="OrthoDB" id="18937at2759"/>
<evidence type="ECO:0000313" key="8">
    <source>
        <dbReference type="EMBL" id="KAF9625989.1"/>
    </source>
</evidence>
<dbReference type="PANTHER" id="PTHR31220">
    <property type="entry name" value="HYCCIN RELATED"/>
    <property type="match status" value="1"/>
</dbReference>
<evidence type="ECO:0000256" key="2">
    <source>
        <dbReference type="ARBA" id="ARBA00004514"/>
    </source>
</evidence>
<feature type="compositionally biased region" description="Basic and acidic residues" evidence="7">
    <location>
        <begin position="215"/>
        <end position="228"/>
    </location>
</feature>
<comment type="subcellular location">
    <subcellularLocation>
        <location evidence="1">Cell membrane</location>
    </subcellularLocation>
    <subcellularLocation>
        <location evidence="2">Cytoplasm</location>
        <location evidence="2">Cytosol</location>
    </subcellularLocation>
</comment>
<keyword evidence="4" id="KW-0963">Cytoplasm</keyword>